<sequence>MARQSAPGRVLLSNGGHIYLADYTGSAFDITMTGDDAGHSPSWLAFSEPSLLYAVDESSNLTRSFNLDVAGNKLEKKAEEVGSAGVVYLEFNKERTRMVGAAYGAGTIDVWDTSEGGLSLISTLKSDDPLGPNKERQNAPHPHQALLDPSGRFFAVNDLGTDHILLIDSADDAFKIVNHVPVEPAGAGPRHGSFYPRDAEKATHYMVLCEIKNLIIVFELSYTDSSIEFTKIQEISSFGPDANPSADAAAGELAIVGDHVYISNRLTGDETDDISHFAIHKCGEKPELRFVDSVSTGGTLPRMFSVTSSGRELLVGNQGGALGVVAIGINEDGSLEKEFRASIKASEFGEAGAGPQFVQQIA</sequence>
<evidence type="ECO:0000313" key="3">
    <source>
        <dbReference type="Proteomes" id="UP001175261"/>
    </source>
</evidence>
<dbReference type="InterPro" id="IPR050282">
    <property type="entry name" value="Cycloisomerase_2"/>
</dbReference>
<organism evidence="2 3">
    <name type="scientific">Sarocladium strictum</name>
    <name type="common">Black bundle disease fungus</name>
    <name type="synonym">Acremonium strictum</name>
    <dbReference type="NCBI Taxonomy" id="5046"/>
    <lineage>
        <taxon>Eukaryota</taxon>
        <taxon>Fungi</taxon>
        <taxon>Dikarya</taxon>
        <taxon>Ascomycota</taxon>
        <taxon>Pezizomycotina</taxon>
        <taxon>Sordariomycetes</taxon>
        <taxon>Hypocreomycetidae</taxon>
        <taxon>Hypocreales</taxon>
        <taxon>Sarocladiaceae</taxon>
        <taxon>Sarocladium</taxon>
    </lineage>
</organism>
<reference evidence="2" key="1">
    <citation type="submission" date="2022-10" db="EMBL/GenBank/DDBJ databases">
        <title>Determination and structural analysis of whole genome sequence of Sarocladium strictum F4-1.</title>
        <authorList>
            <person name="Hu L."/>
            <person name="Jiang Y."/>
        </authorList>
    </citation>
    <scope>NUCLEOTIDE SEQUENCE</scope>
    <source>
        <strain evidence="2">F4-1</strain>
    </source>
</reference>
<dbReference type="EMBL" id="JAPDFR010000003">
    <property type="protein sequence ID" value="KAK0388370.1"/>
    <property type="molecule type" value="Genomic_DNA"/>
</dbReference>
<comment type="caution">
    <text evidence="2">The sequence shown here is derived from an EMBL/GenBank/DDBJ whole genome shotgun (WGS) entry which is preliminary data.</text>
</comment>
<gene>
    <name evidence="2" type="ORF">NLU13_4615</name>
</gene>
<proteinExistence type="inferred from homology"/>
<dbReference type="Pfam" id="PF10282">
    <property type="entry name" value="Lactonase"/>
    <property type="match status" value="1"/>
</dbReference>
<dbReference type="PANTHER" id="PTHR30344">
    <property type="entry name" value="6-PHOSPHOGLUCONOLACTONASE-RELATED"/>
    <property type="match status" value="1"/>
</dbReference>
<name>A0AA39L8Z7_SARSR</name>
<evidence type="ECO:0000313" key="2">
    <source>
        <dbReference type="EMBL" id="KAK0388370.1"/>
    </source>
</evidence>
<protein>
    <recommendedName>
        <fullName evidence="4">6-phosphogluconolactonase</fullName>
    </recommendedName>
</protein>
<dbReference type="InterPro" id="IPR019405">
    <property type="entry name" value="Lactonase_7-beta_prop"/>
</dbReference>
<dbReference type="InterPro" id="IPR015943">
    <property type="entry name" value="WD40/YVTN_repeat-like_dom_sf"/>
</dbReference>
<dbReference type="InterPro" id="IPR011048">
    <property type="entry name" value="Haem_d1_sf"/>
</dbReference>
<dbReference type="Proteomes" id="UP001175261">
    <property type="component" value="Unassembled WGS sequence"/>
</dbReference>
<dbReference type="PANTHER" id="PTHR30344:SF1">
    <property type="entry name" value="6-PHOSPHOGLUCONOLACTONASE"/>
    <property type="match status" value="1"/>
</dbReference>
<accession>A0AA39L8Z7</accession>
<dbReference type="GO" id="GO:0017057">
    <property type="term" value="F:6-phosphogluconolactonase activity"/>
    <property type="evidence" value="ECO:0007669"/>
    <property type="project" value="TreeGrafter"/>
</dbReference>
<dbReference type="AlphaFoldDB" id="A0AA39L8Z7"/>
<evidence type="ECO:0000256" key="1">
    <source>
        <dbReference type="ARBA" id="ARBA00005564"/>
    </source>
</evidence>
<keyword evidence="3" id="KW-1185">Reference proteome</keyword>
<comment type="similarity">
    <text evidence="1">Belongs to the cycloisomerase 2 family.</text>
</comment>
<evidence type="ECO:0008006" key="4">
    <source>
        <dbReference type="Google" id="ProtNLM"/>
    </source>
</evidence>
<dbReference type="SUPFAM" id="SSF51004">
    <property type="entry name" value="C-terminal (heme d1) domain of cytochrome cd1-nitrite reductase"/>
    <property type="match status" value="1"/>
</dbReference>
<dbReference type="Gene3D" id="2.130.10.10">
    <property type="entry name" value="YVTN repeat-like/Quinoprotein amine dehydrogenase"/>
    <property type="match status" value="1"/>
</dbReference>